<sequence length="282" mass="29754">MTAATPRPTQLQDGVVIGEGVVLDTRPASVASRLLAAILDVLVLLVLGVVALVVADNLAIRLDEYTSRILAIVTLVTITVVLPTTVETLTRGRSLGKLAAGVRIVRDDGGAITFRQAFVRALTGVGELWLSLGSVAVICSIAHPRGKRVGDVLAGTYGSRVRAAAPVRTSAVMPPQLAGWAAHADVARLPDGLALAVRQFLGRAALLHPGSRAELGTRLAADLRPYVSPPPPAGTHPEAFLSAVLAERGRRETVVELERVRREQVEAVLLRRLPHGVPDPDV</sequence>
<evidence type="ECO:0000259" key="6">
    <source>
        <dbReference type="Pfam" id="PF06271"/>
    </source>
</evidence>
<evidence type="ECO:0000313" key="8">
    <source>
        <dbReference type="Proteomes" id="UP000614741"/>
    </source>
</evidence>
<evidence type="ECO:0000256" key="2">
    <source>
        <dbReference type="ARBA" id="ARBA00022692"/>
    </source>
</evidence>
<evidence type="ECO:0000256" key="4">
    <source>
        <dbReference type="ARBA" id="ARBA00023136"/>
    </source>
</evidence>
<keyword evidence="2 5" id="KW-0812">Transmembrane</keyword>
<gene>
    <name evidence="7" type="ORF">Cph01nite_14110</name>
</gene>
<comment type="caution">
    <text evidence="7">The sequence shown here is derived from an EMBL/GenBank/DDBJ whole genome shotgun (WGS) entry which is preliminary data.</text>
</comment>
<keyword evidence="4 5" id="KW-0472">Membrane</keyword>
<evidence type="ECO:0000256" key="5">
    <source>
        <dbReference type="SAM" id="Phobius"/>
    </source>
</evidence>
<organism evidence="7 8">
    <name type="scientific">Cellulomonas phragmiteti</name>
    <dbReference type="NCBI Taxonomy" id="478780"/>
    <lineage>
        <taxon>Bacteria</taxon>
        <taxon>Bacillati</taxon>
        <taxon>Actinomycetota</taxon>
        <taxon>Actinomycetes</taxon>
        <taxon>Micrococcales</taxon>
        <taxon>Cellulomonadaceae</taxon>
        <taxon>Cellulomonas</taxon>
    </lineage>
</organism>
<proteinExistence type="predicted"/>
<dbReference type="PANTHER" id="PTHR38480">
    <property type="entry name" value="SLR0254 PROTEIN"/>
    <property type="match status" value="1"/>
</dbReference>
<accession>A0ABQ4DJW8</accession>
<dbReference type="PANTHER" id="PTHR38480:SF1">
    <property type="entry name" value="SLR0254 PROTEIN"/>
    <property type="match status" value="1"/>
</dbReference>
<dbReference type="Proteomes" id="UP000614741">
    <property type="component" value="Unassembled WGS sequence"/>
</dbReference>
<feature type="domain" description="RDD" evidence="6">
    <location>
        <begin position="28"/>
        <end position="155"/>
    </location>
</feature>
<dbReference type="RefSeq" id="WP_203672662.1">
    <property type="nucleotide sequence ID" value="NZ_BONP01000006.1"/>
</dbReference>
<evidence type="ECO:0000256" key="1">
    <source>
        <dbReference type="ARBA" id="ARBA00004141"/>
    </source>
</evidence>
<feature type="transmembrane region" description="Helical" evidence="5">
    <location>
        <begin position="34"/>
        <end position="55"/>
    </location>
</feature>
<dbReference type="InterPro" id="IPR010432">
    <property type="entry name" value="RDD"/>
</dbReference>
<reference evidence="7 8" key="1">
    <citation type="submission" date="2021-01" db="EMBL/GenBank/DDBJ databases">
        <title>Whole genome shotgun sequence of Cellulomonas phragmiteti NBRC 110785.</title>
        <authorList>
            <person name="Komaki H."/>
            <person name="Tamura T."/>
        </authorList>
    </citation>
    <scope>NUCLEOTIDE SEQUENCE [LARGE SCALE GENOMIC DNA]</scope>
    <source>
        <strain evidence="7 8">NBRC 110785</strain>
    </source>
</reference>
<comment type="subcellular location">
    <subcellularLocation>
        <location evidence="1">Membrane</location>
        <topology evidence="1">Multi-pass membrane protein</topology>
    </subcellularLocation>
</comment>
<keyword evidence="3 5" id="KW-1133">Transmembrane helix</keyword>
<feature type="transmembrane region" description="Helical" evidence="5">
    <location>
        <begin position="67"/>
        <end position="86"/>
    </location>
</feature>
<keyword evidence="8" id="KW-1185">Reference proteome</keyword>
<dbReference type="EMBL" id="BONP01000006">
    <property type="protein sequence ID" value="GIG39649.1"/>
    <property type="molecule type" value="Genomic_DNA"/>
</dbReference>
<evidence type="ECO:0000256" key="3">
    <source>
        <dbReference type="ARBA" id="ARBA00022989"/>
    </source>
</evidence>
<name>A0ABQ4DJW8_9CELL</name>
<evidence type="ECO:0000313" key="7">
    <source>
        <dbReference type="EMBL" id="GIG39649.1"/>
    </source>
</evidence>
<dbReference type="Pfam" id="PF06271">
    <property type="entry name" value="RDD"/>
    <property type="match status" value="1"/>
</dbReference>
<protein>
    <recommendedName>
        <fullName evidence="6">RDD domain-containing protein</fullName>
    </recommendedName>
</protein>